<dbReference type="GO" id="GO:0015297">
    <property type="term" value="F:antiporter activity"/>
    <property type="evidence" value="ECO:0007669"/>
    <property type="project" value="UniProtKB-KW"/>
</dbReference>
<evidence type="ECO:0000256" key="6">
    <source>
        <dbReference type="ARBA" id="ARBA00022448"/>
    </source>
</evidence>
<dbReference type="GO" id="GO:0005385">
    <property type="term" value="F:zinc ion transmembrane transporter activity"/>
    <property type="evidence" value="ECO:0007669"/>
    <property type="project" value="UniProtKB-UniRule"/>
</dbReference>
<evidence type="ECO:0000256" key="5">
    <source>
        <dbReference type="ARBA" id="ARBA00008873"/>
    </source>
</evidence>
<evidence type="ECO:0000256" key="7">
    <source>
        <dbReference type="ARBA" id="ARBA00022449"/>
    </source>
</evidence>
<feature type="region of interest" description="Disordered" evidence="20">
    <location>
        <begin position="537"/>
        <end position="565"/>
    </location>
</feature>
<feature type="transmembrane region" description="Helical" evidence="19">
    <location>
        <begin position="263"/>
        <end position="285"/>
    </location>
</feature>
<dbReference type="Gene3D" id="1.20.1510.10">
    <property type="entry name" value="Cation efflux protein transmembrane domain"/>
    <property type="match status" value="1"/>
</dbReference>
<evidence type="ECO:0000256" key="3">
    <source>
        <dbReference type="ARBA" id="ARBA00004557"/>
    </source>
</evidence>
<comment type="function">
    <text evidence="19">Functions as a zinc transporter.</text>
</comment>
<keyword evidence="6 19" id="KW-0813">Transport</keyword>
<keyword evidence="9" id="KW-0479">Metal-binding</keyword>
<evidence type="ECO:0000256" key="16">
    <source>
        <dbReference type="ARBA" id="ARBA00023329"/>
    </source>
</evidence>
<dbReference type="Ensembl" id="ENSAMXT00000012283.2">
    <property type="protein sequence ID" value="ENSAMXP00000012283.2"/>
    <property type="gene ID" value="ENSAMXG00000011951.2"/>
</dbReference>
<name>W5KXH1_ASTMX</name>
<dbReference type="GO" id="GO:0046872">
    <property type="term" value="F:metal ion binding"/>
    <property type="evidence" value="ECO:0007669"/>
    <property type="project" value="UniProtKB-KW"/>
</dbReference>
<dbReference type="GO" id="GO:0032580">
    <property type="term" value="C:Golgi cisterna membrane"/>
    <property type="evidence" value="ECO:0007669"/>
    <property type="project" value="UniProtKB-SubCell"/>
</dbReference>
<dbReference type="InParanoid" id="W5KXH1"/>
<dbReference type="InterPro" id="IPR058533">
    <property type="entry name" value="Cation_efflux_TM"/>
</dbReference>
<keyword evidence="16" id="KW-0968">Cytoplasmic vesicle</keyword>
<feature type="transmembrane region" description="Helical" evidence="19">
    <location>
        <begin position="56"/>
        <end position="73"/>
    </location>
</feature>
<dbReference type="STRING" id="7994.ENSAMXP00000012283"/>
<evidence type="ECO:0000256" key="13">
    <source>
        <dbReference type="ARBA" id="ARBA00023034"/>
    </source>
</evidence>
<evidence type="ECO:0000256" key="18">
    <source>
        <dbReference type="ARBA" id="ARBA00048349"/>
    </source>
</evidence>
<dbReference type="HOGENOM" id="CLU_550503_0_0_1"/>
<dbReference type="Bgee" id="ENSAMXG00000011951">
    <property type="expression patterns" value="Expressed in camera-type eye and 14 other cell types or tissues"/>
</dbReference>
<dbReference type="PANTHER" id="PTHR45755">
    <property type="match status" value="1"/>
</dbReference>
<feature type="transmembrane region" description="Helical" evidence="19">
    <location>
        <begin position="233"/>
        <end position="251"/>
    </location>
</feature>
<feature type="transmembrane region" description="Helical" evidence="19">
    <location>
        <begin position="297"/>
        <end position="318"/>
    </location>
</feature>
<protein>
    <recommendedName>
        <fullName evidence="19">Zinc transporter</fullName>
    </recommendedName>
</protein>
<dbReference type="GO" id="GO:0012507">
    <property type="term" value="C:ER to Golgi transport vesicle membrane"/>
    <property type="evidence" value="ECO:0007669"/>
    <property type="project" value="UniProtKB-SubCell"/>
</dbReference>
<feature type="domain" description="Cation efflux protein transmembrane" evidence="21">
    <location>
        <begin position="415"/>
        <end position="627"/>
    </location>
</feature>
<evidence type="ECO:0000256" key="17">
    <source>
        <dbReference type="ARBA" id="ARBA00038531"/>
    </source>
</evidence>
<sequence length="743" mass="81154">MDEKYSSNVISGGKLGRVEVPNARLTRYIVLLLLTKLLKALGIFESYDLLKVVHVVQFLFILKFGCAVILLFFQKPFSSGKIVSKRQWIKILKHAVISCIISLIGFFGLTLCGPLRTLLLFEHSDVVVICFLSVLFTSSGGGPSKTRGAAFFIIAVICLLLFDNDDLMAKMAEHPEGHHDSALTHALYTGIAFLGVADHKGGVVLLVLALCLKIAFNTHSRKLSVELGGAKRLYALSNLVSSVVLLPWVIVLSATTESKVESWSALILPFAMIIISVMILDFYVESICMAKLEAPRCARYGSIFLFLSGLLLANFWTHPLTDQLRAMSKPGQQTSTEHVLSGGVLVSAFFFIMSDSILSSPSKKGQKGTLVGYSPEGIPLYNLMGDAPAAQLPVSTSLHQRLTQTDPGGVRFPAFTFVELFYGVWTNSLGLISDGFHMLFDCSALVLGLFAALMTRWKATRIYSYGYGRVEILSGFINGLFLMVIAFFVFVESISRLIDPPNINTVMLAPVSVGGLLVNLVGICAFSHAHSHGASKSSCSGHEHGHSHHGHGHGEHGHGSHGHSHGGHGVFLHVLADTLGSVGVIISTVLISQFGWLIADPICSLFIATLIFLSVIPLLKDACEVLLLRIPPENEKDLNFALEKIQKIEGVLSYRDPHFWRHSASVLGGTIHLQIMSDVVEQRIIQQVTSVLKDAGVNNLTVQVEKEAYFQHMSGLSTGFHEVLAMTQQMESMKYYKDGTCIM</sequence>
<evidence type="ECO:0000313" key="22">
    <source>
        <dbReference type="Ensembl" id="ENSAMXP00000012283.2"/>
    </source>
</evidence>
<keyword evidence="11" id="KW-0864">Zinc transport</keyword>
<feature type="transmembrane region" description="Helical" evidence="19">
    <location>
        <begin position="185"/>
        <end position="212"/>
    </location>
</feature>
<evidence type="ECO:0000256" key="9">
    <source>
        <dbReference type="ARBA" id="ARBA00022723"/>
    </source>
</evidence>
<comment type="subcellular location">
    <subcellularLocation>
        <location evidence="3">Cytoplasmic vesicle</location>
        <location evidence="3">COPII-coated vesicle membrane</location>
        <topology evidence="3">Multi-pass membrane protein</topology>
    </subcellularLocation>
    <subcellularLocation>
        <location evidence="4">Cytoplasmic vesicle</location>
        <location evidence="4">Secretory vesicle membrane</location>
        <topology evidence="4">Multi-pass membrane protein</topology>
    </subcellularLocation>
    <subcellularLocation>
        <location evidence="2">Golgi apparatus</location>
        <location evidence="2">Golgi stack membrane</location>
        <topology evidence="2">Multi-pass membrane protein</topology>
    </subcellularLocation>
    <subcellularLocation>
        <location evidence="1 19">Golgi apparatus</location>
        <location evidence="1 19">trans-Golgi network membrane</location>
        <topology evidence="1 19">Multi-pass membrane protein</topology>
    </subcellularLocation>
</comment>
<keyword evidence="14 19" id="KW-0406">Ion transport</keyword>
<keyword evidence="23" id="KW-1185">Reference proteome</keyword>
<keyword evidence="13 19" id="KW-0333">Golgi apparatus</keyword>
<comment type="catalytic activity">
    <reaction evidence="18">
        <text>Zn(2+)(in) + 2 H(+)(out) = Zn(2+)(out) + 2 H(+)(in)</text>
        <dbReference type="Rhea" id="RHEA:72627"/>
        <dbReference type="ChEBI" id="CHEBI:15378"/>
        <dbReference type="ChEBI" id="CHEBI:29105"/>
    </reaction>
</comment>
<evidence type="ECO:0000256" key="1">
    <source>
        <dbReference type="ARBA" id="ARBA00004166"/>
    </source>
</evidence>
<evidence type="ECO:0000256" key="2">
    <source>
        <dbReference type="ARBA" id="ARBA00004205"/>
    </source>
</evidence>
<evidence type="ECO:0000256" key="15">
    <source>
        <dbReference type="ARBA" id="ARBA00023136"/>
    </source>
</evidence>
<proteinExistence type="inferred from homology"/>
<keyword evidence="12 19" id="KW-1133">Transmembrane helix</keyword>
<feature type="transmembrane region" description="Helical" evidence="19">
    <location>
        <begin position="408"/>
        <end position="425"/>
    </location>
</feature>
<organism evidence="22 23">
    <name type="scientific">Astyanax mexicanus</name>
    <name type="common">Blind cave fish</name>
    <name type="synonym">Astyanax fasciatus mexicanus</name>
    <dbReference type="NCBI Taxonomy" id="7994"/>
    <lineage>
        <taxon>Eukaryota</taxon>
        <taxon>Metazoa</taxon>
        <taxon>Chordata</taxon>
        <taxon>Craniata</taxon>
        <taxon>Vertebrata</taxon>
        <taxon>Euteleostomi</taxon>
        <taxon>Actinopterygii</taxon>
        <taxon>Neopterygii</taxon>
        <taxon>Teleostei</taxon>
        <taxon>Ostariophysi</taxon>
        <taxon>Characiformes</taxon>
        <taxon>Characoidei</taxon>
        <taxon>Acestrorhamphidae</taxon>
        <taxon>Acestrorhamphinae</taxon>
        <taxon>Astyanax</taxon>
    </lineage>
</organism>
<feature type="transmembrane region" description="Helical" evidence="19">
    <location>
        <begin position="467"/>
        <end position="491"/>
    </location>
</feature>
<evidence type="ECO:0000256" key="4">
    <source>
        <dbReference type="ARBA" id="ARBA00004638"/>
    </source>
</evidence>
<dbReference type="FunCoup" id="W5KXH1">
    <property type="interactions" value="464"/>
</dbReference>
<dbReference type="GeneTree" id="ENSGT00940000155754"/>
<dbReference type="Pfam" id="PF01545">
    <property type="entry name" value="Cation_efflux"/>
    <property type="match status" value="1"/>
</dbReference>
<dbReference type="eggNOG" id="KOG1484">
    <property type="taxonomic scope" value="Eukaryota"/>
</dbReference>
<reference evidence="22" key="4">
    <citation type="submission" date="2025-09" db="UniProtKB">
        <authorList>
            <consortium name="Ensembl"/>
        </authorList>
    </citation>
    <scope>IDENTIFICATION</scope>
</reference>
<dbReference type="SUPFAM" id="SSF161111">
    <property type="entry name" value="Cation efflux protein transmembrane domain-like"/>
    <property type="match status" value="1"/>
</dbReference>
<evidence type="ECO:0000256" key="12">
    <source>
        <dbReference type="ARBA" id="ARBA00022989"/>
    </source>
</evidence>
<feature type="transmembrane region" description="Helical" evidence="19">
    <location>
        <begin position="25"/>
        <end position="44"/>
    </location>
</feature>
<dbReference type="Proteomes" id="UP000018467">
    <property type="component" value="Unassembled WGS sequence"/>
</dbReference>
<feature type="transmembrane region" description="Helical" evidence="19">
    <location>
        <begin position="503"/>
        <end position="526"/>
    </location>
</feature>
<evidence type="ECO:0000259" key="21">
    <source>
        <dbReference type="Pfam" id="PF01545"/>
    </source>
</evidence>
<evidence type="ECO:0000313" key="23">
    <source>
        <dbReference type="Proteomes" id="UP000018467"/>
    </source>
</evidence>
<comment type="subunit">
    <text evidence="17">Heterodimer with SLC30A6/ZNT6; form a functional zinc ion transmembrane transporter.</text>
</comment>
<feature type="transmembrane region" description="Helical" evidence="19">
    <location>
        <begin position="94"/>
        <end position="111"/>
    </location>
</feature>
<feature type="transmembrane region" description="Helical" evidence="19">
    <location>
        <begin position="148"/>
        <end position="165"/>
    </location>
</feature>
<evidence type="ECO:0000256" key="14">
    <source>
        <dbReference type="ARBA" id="ARBA00023065"/>
    </source>
</evidence>
<dbReference type="AlphaFoldDB" id="W5KXH1"/>
<dbReference type="GO" id="GO:1904257">
    <property type="term" value="P:zinc ion import into Golgi lumen"/>
    <property type="evidence" value="ECO:0007669"/>
    <property type="project" value="TreeGrafter"/>
</dbReference>
<feature type="transmembrane region" description="Helical" evidence="19">
    <location>
        <begin position="597"/>
        <end position="619"/>
    </location>
</feature>
<keyword evidence="15 19" id="KW-0472">Membrane</keyword>
<dbReference type="InterPro" id="IPR002524">
    <property type="entry name" value="Cation_efflux"/>
</dbReference>
<dbReference type="NCBIfam" id="TIGR01297">
    <property type="entry name" value="CDF"/>
    <property type="match status" value="1"/>
</dbReference>
<accession>W5KXH1</accession>
<feature type="transmembrane region" description="Helical" evidence="19">
    <location>
        <begin position="570"/>
        <end position="591"/>
    </location>
</feature>
<comment type="similarity">
    <text evidence="5 19">Belongs to the cation diffusion facilitator (CDF) transporter (TC 2.A.4) family. SLC30A subfamily.</text>
</comment>
<evidence type="ECO:0000256" key="10">
    <source>
        <dbReference type="ARBA" id="ARBA00022833"/>
    </source>
</evidence>
<evidence type="ECO:0000256" key="19">
    <source>
        <dbReference type="RuleBase" id="RU369017"/>
    </source>
</evidence>
<dbReference type="PANTHER" id="PTHR45755:SF1">
    <property type="entry name" value="PROTON-COUPLED ZINC ANTIPORTER SLC30A5"/>
    <property type="match status" value="1"/>
</dbReference>
<keyword evidence="7" id="KW-0050">Antiport</keyword>
<reference evidence="23" key="1">
    <citation type="submission" date="2013-03" db="EMBL/GenBank/DDBJ databases">
        <authorList>
            <person name="Jeffery W."/>
            <person name="Warren W."/>
            <person name="Wilson R.K."/>
        </authorList>
    </citation>
    <scope>NUCLEOTIDE SEQUENCE</scope>
    <source>
        <strain evidence="23">female</strain>
    </source>
</reference>
<dbReference type="GO" id="GO:0006882">
    <property type="term" value="P:intracellular zinc ion homeostasis"/>
    <property type="evidence" value="ECO:0007669"/>
    <property type="project" value="InterPro"/>
</dbReference>
<feature type="transmembrane region" description="Helical" evidence="19">
    <location>
        <begin position="338"/>
        <end position="358"/>
    </location>
</feature>
<evidence type="ECO:0000256" key="8">
    <source>
        <dbReference type="ARBA" id="ARBA00022692"/>
    </source>
</evidence>
<reference evidence="22" key="3">
    <citation type="submission" date="2025-08" db="UniProtKB">
        <authorList>
            <consortium name="Ensembl"/>
        </authorList>
    </citation>
    <scope>IDENTIFICATION</scope>
</reference>
<evidence type="ECO:0000256" key="20">
    <source>
        <dbReference type="SAM" id="MobiDB-lite"/>
    </source>
</evidence>
<dbReference type="GO" id="GO:0010043">
    <property type="term" value="P:response to zinc ion"/>
    <property type="evidence" value="ECO:0007669"/>
    <property type="project" value="Ensembl"/>
</dbReference>
<dbReference type="InterPro" id="IPR045316">
    <property type="entry name" value="Msc2-like"/>
</dbReference>
<dbReference type="FunFam" id="1.20.1510.10:FF:000008">
    <property type="entry name" value="zinc transporter 5 isoform X1"/>
    <property type="match status" value="1"/>
</dbReference>
<keyword evidence="8 19" id="KW-0812">Transmembrane</keyword>
<dbReference type="InterPro" id="IPR027469">
    <property type="entry name" value="Cation_efflux_TMD_sf"/>
</dbReference>
<evidence type="ECO:0000256" key="11">
    <source>
        <dbReference type="ARBA" id="ARBA00022906"/>
    </source>
</evidence>
<reference evidence="23" key="2">
    <citation type="journal article" date="2014" name="Nat. Commun.">
        <title>The cavefish genome reveals candidate genes for eye loss.</title>
        <authorList>
            <person name="McGaugh S.E."/>
            <person name="Gross J.B."/>
            <person name="Aken B."/>
            <person name="Blin M."/>
            <person name="Borowsky R."/>
            <person name="Chalopin D."/>
            <person name="Hinaux H."/>
            <person name="Jeffery W.R."/>
            <person name="Keene A."/>
            <person name="Ma L."/>
            <person name="Minx P."/>
            <person name="Murphy D."/>
            <person name="O'Quin K.E."/>
            <person name="Retaux S."/>
            <person name="Rohner N."/>
            <person name="Searle S.M."/>
            <person name="Stahl B.A."/>
            <person name="Tabin C."/>
            <person name="Volff J.N."/>
            <person name="Yoshizawa M."/>
            <person name="Warren W.C."/>
        </authorList>
    </citation>
    <scope>NUCLEOTIDE SEQUENCE [LARGE SCALE GENOMIC DNA]</scope>
    <source>
        <strain evidence="23">female</strain>
    </source>
</reference>
<keyword evidence="10" id="KW-0862">Zinc</keyword>
<feature type="transmembrane region" description="Helical" evidence="19">
    <location>
        <begin position="437"/>
        <end position="455"/>
    </location>
</feature>